<comment type="caution">
    <text evidence="2">The sequence shown here is derived from an EMBL/GenBank/DDBJ whole genome shotgun (WGS) entry which is preliminary data.</text>
</comment>
<gene>
    <name evidence="2" type="ORF">LCGC14_1810280</name>
    <name evidence="1" type="ORF">LCGC14_2287470</name>
</gene>
<reference evidence="2" key="1">
    <citation type="journal article" date="2015" name="Nature">
        <title>Complex archaea that bridge the gap between prokaryotes and eukaryotes.</title>
        <authorList>
            <person name="Spang A."/>
            <person name="Saw J.H."/>
            <person name="Jorgensen S.L."/>
            <person name="Zaremba-Niedzwiedzka K."/>
            <person name="Martijn J."/>
            <person name="Lind A.E."/>
            <person name="van Eijk R."/>
            <person name="Schleper C."/>
            <person name="Guy L."/>
            <person name="Ettema T.J."/>
        </authorList>
    </citation>
    <scope>NUCLEOTIDE SEQUENCE</scope>
</reference>
<dbReference type="EMBL" id="LAZR01017573">
    <property type="protein sequence ID" value="KKL99857.1"/>
    <property type="molecule type" value="Genomic_DNA"/>
</dbReference>
<dbReference type="EMBL" id="LAZR01031965">
    <property type="protein sequence ID" value="KKL52241.1"/>
    <property type="molecule type" value="Genomic_DNA"/>
</dbReference>
<protein>
    <submittedName>
        <fullName evidence="2">Uncharacterized protein</fullName>
    </submittedName>
</protein>
<name>A0A0F9JLQ3_9ZZZZ</name>
<evidence type="ECO:0000313" key="2">
    <source>
        <dbReference type="EMBL" id="KKL99857.1"/>
    </source>
</evidence>
<evidence type="ECO:0000313" key="1">
    <source>
        <dbReference type="EMBL" id="KKL52241.1"/>
    </source>
</evidence>
<accession>A0A0F9JLQ3</accession>
<dbReference type="AlphaFoldDB" id="A0A0F9JLQ3"/>
<proteinExistence type="predicted"/>
<organism evidence="2">
    <name type="scientific">marine sediment metagenome</name>
    <dbReference type="NCBI Taxonomy" id="412755"/>
    <lineage>
        <taxon>unclassified sequences</taxon>
        <taxon>metagenomes</taxon>
        <taxon>ecological metagenomes</taxon>
    </lineage>
</organism>
<sequence>MIKGIDTRMTYTPKEAAMICLKSIIEHGYFGDEIDSKFICYGTSAKKDLYKEIERMSIELIEKFLKEKGKK</sequence>